<dbReference type="KEGG" id="kra:Krad_3389"/>
<dbReference type="InterPro" id="IPR043131">
    <property type="entry name" value="BCAT-like_N"/>
</dbReference>
<name>A6WDG4_KINRD</name>
<dbReference type="InterPro" id="IPR050571">
    <property type="entry name" value="Class-IV_PLP-Dep_Aminotrnsfr"/>
</dbReference>
<dbReference type="AlphaFoldDB" id="A6WDG4"/>
<dbReference type="STRING" id="266940.Krad_3389"/>
<keyword evidence="3" id="KW-0032">Aminotransferase</keyword>
<dbReference type="eggNOG" id="COG0115">
    <property type="taxonomic scope" value="Bacteria"/>
</dbReference>
<dbReference type="SUPFAM" id="SSF56752">
    <property type="entry name" value="D-aminoacid aminotransferase-like PLP-dependent enzymes"/>
    <property type="match status" value="1"/>
</dbReference>
<sequence length="289" mass="29599">MDTPRVTTPCPRTAVLGGGEVPWDSPVAPADDAGLRGDGCFETLLVHGGEPARAVRLAEHLDRFARGAQELEVPFDRAGWEALARSLTDDVPAGAEAALRLSLSRSGLGIATLRPVPAAVLAGRGGVRVVTLPRGTVAVPGARWLLAAVKTSSYAVNSAALREAARRGADDALFVDAGGLALEGPTANLLWRADGEWHTPPVAGRGVLAGTTLAAVGPHRETALRPSRLAGVDGAWLLSSLRGAAPVLAVDGVPVPRDPELTRWLQGIALDRPAPGTSAAPRQGGSGPG</sequence>
<gene>
    <name evidence="3" type="ordered locus">Krad_3389</name>
</gene>
<dbReference type="GO" id="GO:0008483">
    <property type="term" value="F:transaminase activity"/>
    <property type="evidence" value="ECO:0007669"/>
    <property type="project" value="UniProtKB-KW"/>
</dbReference>
<reference evidence="4" key="1">
    <citation type="journal article" date="2008" name="PLoS ONE">
        <title>Survival in nuclear waste, extreme resistance, and potential applications gleaned from the genome sequence of Kineococcus radiotolerans SRS30216.</title>
        <authorList>
            <person name="Bagwell C.E."/>
            <person name="Bhat S."/>
            <person name="Hawkins G.M."/>
            <person name="Smith B.W."/>
            <person name="Biswas T."/>
            <person name="Hoover T.R."/>
            <person name="Saunders E."/>
            <person name="Han C.S."/>
            <person name="Tsodikov O.V."/>
            <person name="Shimkets L.J."/>
        </authorList>
    </citation>
    <scope>NUCLEOTIDE SEQUENCE [LARGE SCALE GENOMIC DNA]</scope>
    <source>
        <strain evidence="4">ATCC BAA-149 / DSM 14245 / SRS30216</strain>
    </source>
</reference>
<dbReference type="GO" id="GO:0005829">
    <property type="term" value="C:cytosol"/>
    <property type="evidence" value="ECO:0007669"/>
    <property type="project" value="TreeGrafter"/>
</dbReference>
<feature type="region of interest" description="Disordered" evidence="2">
    <location>
        <begin position="270"/>
        <end position="289"/>
    </location>
</feature>
<dbReference type="InterPro" id="IPR001544">
    <property type="entry name" value="Aminotrans_IV"/>
</dbReference>
<evidence type="ECO:0000256" key="2">
    <source>
        <dbReference type="SAM" id="MobiDB-lite"/>
    </source>
</evidence>
<evidence type="ECO:0000313" key="4">
    <source>
        <dbReference type="Proteomes" id="UP000001116"/>
    </source>
</evidence>
<dbReference type="InterPro" id="IPR036038">
    <property type="entry name" value="Aminotransferase-like"/>
</dbReference>
<dbReference type="Gene3D" id="3.20.10.10">
    <property type="entry name" value="D-amino Acid Aminotransferase, subunit A, domain 2"/>
    <property type="match status" value="1"/>
</dbReference>
<accession>A6WDG4</accession>
<protein>
    <submittedName>
        <fullName evidence="3">Aminotransferase, class IV</fullName>
    </submittedName>
</protein>
<dbReference type="Proteomes" id="UP000001116">
    <property type="component" value="Chromosome"/>
</dbReference>
<evidence type="ECO:0000313" key="3">
    <source>
        <dbReference type="EMBL" id="ABS04853.1"/>
    </source>
</evidence>
<evidence type="ECO:0000256" key="1">
    <source>
        <dbReference type="ARBA" id="ARBA00009320"/>
    </source>
</evidence>
<keyword evidence="3" id="KW-0808">Transferase</keyword>
<dbReference type="HOGENOM" id="CLU_020844_1_0_11"/>
<dbReference type="GO" id="GO:0046394">
    <property type="term" value="P:carboxylic acid biosynthetic process"/>
    <property type="evidence" value="ECO:0007669"/>
    <property type="project" value="UniProtKB-ARBA"/>
</dbReference>
<dbReference type="EMBL" id="CP000750">
    <property type="protein sequence ID" value="ABS04853.1"/>
    <property type="molecule type" value="Genomic_DNA"/>
</dbReference>
<organism evidence="3 4">
    <name type="scientific">Kineococcus radiotolerans (strain ATCC BAA-149 / DSM 14245 / SRS30216)</name>
    <dbReference type="NCBI Taxonomy" id="266940"/>
    <lineage>
        <taxon>Bacteria</taxon>
        <taxon>Bacillati</taxon>
        <taxon>Actinomycetota</taxon>
        <taxon>Actinomycetes</taxon>
        <taxon>Kineosporiales</taxon>
        <taxon>Kineosporiaceae</taxon>
        <taxon>Kineococcus</taxon>
    </lineage>
</organism>
<comment type="similarity">
    <text evidence="1">Belongs to the class-IV pyridoxal-phosphate-dependent aminotransferase family.</text>
</comment>
<dbReference type="PANTHER" id="PTHR42743:SF11">
    <property type="entry name" value="AMINODEOXYCHORISMATE LYASE"/>
    <property type="match status" value="1"/>
</dbReference>
<dbReference type="InterPro" id="IPR043132">
    <property type="entry name" value="BCAT-like_C"/>
</dbReference>
<dbReference type="PANTHER" id="PTHR42743">
    <property type="entry name" value="AMINO-ACID AMINOTRANSFERASE"/>
    <property type="match status" value="1"/>
</dbReference>
<keyword evidence="4" id="KW-1185">Reference proteome</keyword>
<dbReference type="Pfam" id="PF01063">
    <property type="entry name" value="Aminotran_4"/>
    <property type="match status" value="1"/>
</dbReference>
<dbReference type="Gene3D" id="3.30.470.10">
    <property type="match status" value="1"/>
</dbReference>
<proteinExistence type="inferred from homology"/>